<accession>A0A1I6FJP3</accession>
<name>A0A1I6FJP3_9PSEU</name>
<dbReference type="EMBL" id="FOYL01000029">
    <property type="protein sequence ID" value="SFR30145.1"/>
    <property type="molecule type" value="Genomic_DNA"/>
</dbReference>
<reference evidence="3" key="1">
    <citation type="submission" date="2016-10" db="EMBL/GenBank/DDBJ databases">
        <authorList>
            <person name="Varghese N."/>
            <person name="Submissions S."/>
        </authorList>
    </citation>
    <scope>NUCLEOTIDE SEQUENCE [LARGE SCALE GENOMIC DNA]</scope>
    <source>
        <strain evidence="3">DSM 44232</strain>
    </source>
</reference>
<evidence type="ECO:0000313" key="2">
    <source>
        <dbReference type="EMBL" id="SFR30145.1"/>
    </source>
</evidence>
<feature type="region of interest" description="Disordered" evidence="1">
    <location>
        <begin position="200"/>
        <end position="225"/>
    </location>
</feature>
<proteinExistence type="predicted"/>
<dbReference type="AlphaFoldDB" id="A0A1I6FJP3"/>
<sequence length="524" mass="58250">MYPEGGRGALVSTYDSEEPAVTTEQTAATYDGNVLVPSRGHPWFPWYCPKPTVRILCYTDHPQVNFELAPDFGLRQLRDLIVSHNTFHANFDIDVLDRHAGGHAKNLLTTDLLRNYDQVWLFGFEQCDRSSAPHNELTDAEVAALDDWMGPAAQGGVLITGDHANPRPGDATDAGLDPLLNLGRALGHRVPRAGRLRRWEGLPSADPSTDPRFTHNTQVPDGLGTPLDNLTLQDDAFPQRIRLTPYPIGRPWPWLPVRHRPHPLFCGRSGPIEVFPDHMHEGALAFPASYPEDEWPSGPHGQLLPEVVAFGTDKRFARTYELVSAYDGTPASVGRIVADTTWHHYFNVNLRGFSAGPVRDAIADFYVNLAVWLSPPALRHRMRCWFWWTLATHPAVQMVKGHRIPVLGRTAVDVLDGHAGQCLLTELTWPFHVPVEHRAKVPWPPDDVVIGGVVKHYHDAFDRALGGDQDLPDINALVHNGVQLAVDEHVAQLREFAAAADELPRLLDGLRRSEAAIDSHVQVT</sequence>
<dbReference type="Proteomes" id="UP000198583">
    <property type="component" value="Unassembled WGS sequence"/>
</dbReference>
<gene>
    <name evidence="2" type="ORF">SAMN04488564_12920</name>
</gene>
<organism evidence="2 3">
    <name type="scientific">Lentzea waywayandensis</name>
    <dbReference type="NCBI Taxonomy" id="84724"/>
    <lineage>
        <taxon>Bacteria</taxon>
        <taxon>Bacillati</taxon>
        <taxon>Actinomycetota</taxon>
        <taxon>Actinomycetes</taxon>
        <taxon>Pseudonocardiales</taxon>
        <taxon>Pseudonocardiaceae</taxon>
        <taxon>Lentzea</taxon>
    </lineage>
</organism>
<evidence type="ECO:0000256" key="1">
    <source>
        <dbReference type="SAM" id="MobiDB-lite"/>
    </source>
</evidence>
<keyword evidence="3" id="KW-1185">Reference proteome</keyword>
<protein>
    <submittedName>
        <fullName evidence="2">Uncharacterized protein</fullName>
    </submittedName>
</protein>
<dbReference type="STRING" id="84724.SAMN04488564_12920"/>
<evidence type="ECO:0000313" key="3">
    <source>
        <dbReference type="Proteomes" id="UP000198583"/>
    </source>
</evidence>